<gene>
    <name evidence="3" type="ORF">GCM10009759_54580</name>
</gene>
<dbReference type="RefSeq" id="WP_344555598.1">
    <property type="nucleotide sequence ID" value="NZ_BAAANS010000042.1"/>
</dbReference>
<keyword evidence="4" id="KW-1185">Reference proteome</keyword>
<name>A0ABN2XH55_9ACTN</name>
<dbReference type="SUPFAM" id="SSF46785">
    <property type="entry name" value="Winged helix' DNA-binding domain"/>
    <property type="match status" value="1"/>
</dbReference>
<dbReference type="InterPro" id="IPR000835">
    <property type="entry name" value="HTH_MarR-typ"/>
</dbReference>
<sequence length="179" mass="18155">MNDSPAPAPGSVAAAPDSGAAAATSPDRLAADLRTAVGALVRATRSEDRLAPIPAAVLDLLDLHGALTTAELAAGRGVRHQTMAATVKELTAAGHLAAGDDPSDARKKVLRLTAAGKAAIEQDRRHRVGLLSRALADTLDDAERRELASALTLLGRVTAALAESGAAPRADRGPVTGAW</sequence>
<dbReference type="Pfam" id="PF12802">
    <property type="entry name" value="MarR_2"/>
    <property type="match status" value="1"/>
</dbReference>
<reference evidence="3 4" key="1">
    <citation type="journal article" date="2019" name="Int. J. Syst. Evol. Microbiol.">
        <title>The Global Catalogue of Microorganisms (GCM) 10K type strain sequencing project: providing services to taxonomists for standard genome sequencing and annotation.</title>
        <authorList>
            <consortium name="The Broad Institute Genomics Platform"/>
            <consortium name="The Broad Institute Genome Sequencing Center for Infectious Disease"/>
            <person name="Wu L."/>
            <person name="Ma J."/>
        </authorList>
    </citation>
    <scope>NUCLEOTIDE SEQUENCE [LARGE SCALE GENOMIC DNA]</scope>
    <source>
        <strain evidence="3 4">JCM 14559</strain>
    </source>
</reference>
<dbReference type="InterPro" id="IPR052526">
    <property type="entry name" value="HTH-type_Bedaq_tolerance"/>
</dbReference>
<evidence type="ECO:0000313" key="3">
    <source>
        <dbReference type="EMBL" id="GAA2112107.1"/>
    </source>
</evidence>
<organism evidence="3 4">
    <name type="scientific">Kitasatospora saccharophila</name>
    <dbReference type="NCBI Taxonomy" id="407973"/>
    <lineage>
        <taxon>Bacteria</taxon>
        <taxon>Bacillati</taxon>
        <taxon>Actinomycetota</taxon>
        <taxon>Actinomycetes</taxon>
        <taxon>Kitasatosporales</taxon>
        <taxon>Streptomycetaceae</taxon>
        <taxon>Kitasatospora</taxon>
    </lineage>
</organism>
<dbReference type="Gene3D" id="1.10.10.10">
    <property type="entry name" value="Winged helix-like DNA-binding domain superfamily/Winged helix DNA-binding domain"/>
    <property type="match status" value="1"/>
</dbReference>
<feature type="domain" description="HTH marR-type" evidence="2">
    <location>
        <begin position="26"/>
        <end position="159"/>
    </location>
</feature>
<protein>
    <recommendedName>
        <fullName evidence="2">HTH marR-type domain-containing protein</fullName>
    </recommendedName>
</protein>
<evidence type="ECO:0000256" key="1">
    <source>
        <dbReference type="SAM" id="MobiDB-lite"/>
    </source>
</evidence>
<dbReference type="Gene3D" id="1.10.287.100">
    <property type="match status" value="1"/>
</dbReference>
<accession>A0ABN2XH55</accession>
<dbReference type="PANTHER" id="PTHR39515">
    <property type="entry name" value="CONSERVED PROTEIN"/>
    <property type="match status" value="1"/>
</dbReference>
<dbReference type="PANTHER" id="PTHR39515:SF2">
    <property type="entry name" value="HTH-TYPE TRANSCRIPTIONAL REGULATOR RV0880"/>
    <property type="match status" value="1"/>
</dbReference>
<dbReference type="InterPro" id="IPR036388">
    <property type="entry name" value="WH-like_DNA-bd_sf"/>
</dbReference>
<proteinExistence type="predicted"/>
<dbReference type="Proteomes" id="UP001500897">
    <property type="component" value="Unassembled WGS sequence"/>
</dbReference>
<dbReference type="SMART" id="SM00347">
    <property type="entry name" value="HTH_MARR"/>
    <property type="match status" value="1"/>
</dbReference>
<evidence type="ECO:0000259" key="2">
    <source>
        <dbReference type="PROSITE" id="PS50995"/>
    </source>
</evidence>
<dbReference type="PROSITE" id="PS50995">
    <property type="entry name" value="HTH_MARR_2"/>
    <property type="match status" value="1"/>
</dbReference>
<comment type="caution">
    <text evidence="3">The sequence shown here is derived from an EMBL/GenBank/DDBJ whole genome shotgun (WGS) entry which is preliminary data.</text>
</comment>
<feature type="region of interest" description="Disordered" evidence="1">
    <location>
        <begin position="1"/>
        <end position="25"/>
    </location>
</feature>
<evidence type="ECO:0000313" key="4">
    <source>
        <dbReference type="Proteomes" id="UP001500897"/>
    </source>
</evidence>
<dbReference type="InterPro" id="IPR036390">
    <property type="entry name" value="WH_DNA-bd_sf"/>
</dbReference>
<dbReference type="EMBL" id="BAAANS010000042">
    <property type="protein sequence ID" value="GAA2112107.1"/>
    <property type="molecule type" value="Genomic_DNA"/>
</dbReference>